<evidence type="ECO:0000313" key="2">
    <source>
        <dbReference type="EMBL" id="OEH92737.1"/>
    </source>
</evidence>
<sequence length="65" mass="7315">MLHSLLFLYPMAFFFIGLSQLIYMIPALIWAAYKKRTSLLQGMLIGMGITFLVNSACFGIIFGGY</sequence>
<name>A0A1E5LF82_9BACI</name>
<gene>
    <name evidence="2" type="ORF">BFG57_01675</name>
</gene>
<dbReference type="EMBL" id="MJEH01000022">
    <property type="protein sequence ID" value="OEH92737.1"/>
    <property type="molecule type" value="Genomic_DNA"/>
</dbReference>
<evidence type="ECO:0000313" key="3">
    <source>
        <dbReference type="Proteomes" id="UP000095209"/>
    </source>
</evidence>
<proteinExistence type="predicted"/>
<keyword evidence="1" id="KW-1133">Transmembrane helix</keyword>
<dbReference type="AlphaFoldDB" id="A0A1E5LF82"/>
<protein>
    <submittedName>
        <fullName evidence="2">Uncharacterized protein</fullName>
    </submittedName>
</protein>
<dbReference type="Proteomes" id="UP000095209">
    <property type="component" value="Unassembled WGS sequence"/>
</dbReference>
<accession>A0A1E5LF82</accession>
<comment type="caution">
    <text evidence="2">The sequence shown here is derived from an EMBL/GenBank/DDBJ whole genome shotgun (WGS) entry which is preliminary data.</text>
</comment>
<feature type="transmembrane region" description="Helical" evidence="1">
    <location>
        <begin position="43"/>
        <end position="62"/>
    </location>
</feature>
<reference evidence="2 3" key="1">
    <citation type="submission" date="2016-08" db="EMBL/GenBank/DDBJ databases">
        <title>Genome of Bacillus solimangrovi GH2-4.</title>
        <authorList>
            <person name="Lim S."/>
            <person name="Kim B.-C."/>
        </authorList>
    </citation>
    <scope>NUCLEOTIDE SEQUENCE [LARGE SCALE GENOMIC DNA]</scope>
    <source>
        <strain evidence="2 3">GH2-4</strain>
    </source>
</reference>
<organism evidence="2 3">
    <name type="scientific">Bacillus solimangrovi</name>
    <dbReference type="NCBI Taxonomy" id="1305675"/>
    <lineage>
        <taxon>Bacteria</taxon>
        <taxon>Bacillati</taxon>
        <taxon>Bacillota</taxon>
        <taxon>Bacilli</taxon>
        <taxon>Bacillales</taxon>
        <taxon>Bacillaceae</taxon>
        <taxon>Bacillus</taxon>
    </lineage>
</organism>
<keyword evidence="1" id="KW-0472">Membrane</keyword>
<feature type="transmembrane region" description="Helical" evidence="1">
    <location>
        <begin position="6"/>
        <end position="31"/>
    </location>
</feature>
<keyword evidence="3" id="KW-1185">Reference proteome</keyword>
<keyword evidence="1" id="KW-0812">Transmembrane</keyword>
<evidence type="ECO:0000256" key="1">
    <source>
        <dbReference type="SAM" id="Phobius"/>
    </source>
</evidence>